<protein>
    <recommendedName>
        <fullName evidence="1">Dienelactone hydrolase domain-containing protein</fullName>
    </recommendedName>
</protein>
<dbReference type="InterPro" id="IPR050261">
    <property type="entry name" value="FrsA_esterase"/>
</dbReference>
<feature type="domain" description="Dienelactone hydrolase" evidence="1">
    <location>
        <begin position="34"/>
        <end position="246"/>
    </location>
</feature>
<dbReference type="EMBL" id="BTRK01000002">
    <property type="protein sequence ID" value="GMR36062.1"/>
    <property type="molecule type" value="Genomic_DNA"/>
</dbReference>
<sequence>SNKYNISQKSLEYKDASGKNFEGFVFYPSDLESSNSTRPGILVLHAFQGCTEFEQEQAEKLAKLGYVALAADVYGKEVRGTTKEECFGIMRPLVDGDRSDLGGRLLAARNALAALAFVDETKIGAMGYCFGGLCALDMARRNAPGLKAAVSFHGTLKPIPDTHLGVMEAAVQVHNGQADPHIGKDQITGFYNEMNERKADWQFIEHGFALHAFTEPLADKMGVPGVGYQKKAAERSWKMMEGFMEEQLA</sequence>
<organism evidence="2 3">
    <name type="scientific">Pristionchus mayeri</name>
    <dbReference type="NCBI Taxonomy" id="1317129"/>
    <lineage>
        <taxon>Eukaryota</taxon>
        <taxon>Metazoa</taxon>
        <taxon>Ecdysozoa</taxon>
        <taxon>Nematoda</taxon>
        <taxon>Chromadorea</taxon>
        <taxon>Rhabditida</taxon>
        <taxon>Rhabditina</taxon>
        <taxon>Diplogasteromorpha</taxon>
        <taxon>Diplogasteroidea</taxon>
        <taxon>Neodiplogasteridae</taxon>
        <taxon>Pristionchus</taxon>
    </lineage>
</organism>
<dbReference type="AlphaFoldDB" id="A0AAN5CAS3"/>
<feature type="non-terminal residue" evidence="2">
    <location>
        <position position="1"/>
    </location>
</feature>
<dbReference type="InterPro" id="IPR002925">
    <property type="entry name" value="Dienelactn_hydro"/>
</dbReference>
<gene>
    <name evidence="2" type="ORF">PMAYCL1PPCAC_06257</name>
</gene>
<dbReference type="PANTHER" id="PTHR22946">
    <property type="entry name" value="DIENELACTONE HYDROLASE DOMAIN-CONTAINING PROTEIN-RELATED"/>
    <property type="match status" value="1"/>
</dbReference>
<evidence type="ECO:0000259" key="1">
    <source>
        <dbReference type="Pfam" id="PF01738"/>
    </source>
</evidence>
<dbReference type="GO" id="GO:0016787">
    <property type="term" value="F:hydrolase activity"/>
    <property type="evidence" value="ECO:0007669"/>
    <property type="project" value="InterPro"/>
</dbReference>
<dbReference type="Gene3D" id="3.40.50.1820">
    <property type="entry name" value="alpha/beta hydrolase"/>
    <property type="match status" value="1"/>
</dbReference>
<proteinExistence type="predicted"/>
<name>A0AAN5CAS3_9BILA</name>
<keyword evidence="3" id="KW-1185">Reference proteome</keyword>
<comment type="caution">
    <text evidence="2">The sequence shown here is derived from an EMBL/GenBank/DDBJ whole genome shotgun (WGS) entry which is preliminary data.</text>
</comment>
<dbReference type="SUPFAM" id="SSF53474">
    <property type="entry name" value="alpha/beta-Hydrolases"/>
    <property type="match status" value="1"/>
</dbReference>
<dbReference type="InterPro" id="IPR029058">
    <property type="entry name" value="AB_hydrolase_fold"/>
</dbReference>
<dbReference type="Proteomes" id="UP001328107">
    <property type="component" value="Unassembled WGS sequence"/>
</dbReference>
<dbReference type="Pfam" id="PF01738">
    <property type="entry name" value="DLH"/>
    <property type="match status" value="1"/>
</dbReference>
<reference evidence="3" key="1">
    <citation type="submission" date="2022-10" db="EMBL/GenBank/DDBJ databases">
        <title>Genome assembly of Pristionchus species.</title>
        <authorList>
            <person name="Yoshida K."/>
            <person name="Sommer R.J."/>
        </authorList>
    </citation>
    <scope>NUCLEOTIDE SEQUENCE [LARGE SCALE GENOMIC DNA]</scope>
    <source>
        <strain evidence="3">RS5460</strain>
    </source>
</reference>
<dbReference type="PANTHER" id="PTHR22946:SF0">
    <property type="entry name" value="DIENELACTONE HYDROLASE DOMAIN-CONTAINING PROTEIN"/>
    <property type="match status" value="1"/>
</dbReference>
<evidence type="ECO:0000313" key="3">
    <source>
        <dbReference type="Proteomes" id="UP001328107"/>
    </source>
</evidence>
<evidence type="ECO:0000313" key="2">
    <source>
        <dbReference type="EMBL" id="GMR36062.1"/>
    </source>
</evidence>
<accession>A0AAN5CAS3</accession>